<reference evidence="6 7" key="1">
    <citation type="submission" date="2019-03" db="EMBL/GenBank/DDBJ databases">
        <title>Genomic Encyclopedia of Type Strains, Phase IV (KMG-IV): sequencing the most valuable type-strain genomes for metagenomic binning, comparative biology and taxonomic classification.</title>
        <authorList>
            <person name="Goeker M."/>
        </authorList>
    </citation>
    <scope>NUCLEOTIDE SEQUENCE [LARGE SCALE GENOMIC DNA]</scope>
    <source>
        <strain evidence="6 7">DSM 22362</strain>
    </source>
</reference>
<dbReference type="EMBL" id="SMBZ01000007">
    <property type="protein sequence ID" value="TCV18948.1"/>
    <property type="molecule type" value="Genomic_DNA"/>
</dbReference>
<feature type="domain" description="Metallo-beta-lactamase" evidence="5">
    <location>
        <begin position="13"/>
        <end position="196"/>
    </location>
</feature>
<evidence type="ECO:0000256" key="1">
    <source>
        <dbReference type="ARBA" id="ARBA00001947"/>
    </source>
</evidence>
<comment type="caution">
    <text evidence="6">The sequence shown here is derived from an EMBL/GenBank/DDBJ whole genome shotgun (WGS) entry which is preliminary data.</text>
</comment>
<proteinExistence type="predicted"/>
<dbReference type="SMART" id="SM00849">
    <property type="entry name" value="Lactamase_B"/>
    <property type="match status" value="1"/>
</dbReference>
<keyword evidence="4" id="KW-0862">Zinc</keyword>
<accession>A0A4R3W0B9</accession>
<keyword evidence="7" id="KW-1185">Reference proteome</keyword>
<dbReference type="InterPro" id="IPR036866">
    <property type="entry name" value="RibonucZ/Hydroxyglut_hydro"/>
</dbReference>
<keyword evidence="2" id="KW-0479">Metal-binding</keyword>
<evidence type="ECO:0000256" key="4">
    <source>
        <dbReference type="ARBA" id="ARBA00022833"/>
    </source>
</evidence>
<dbReference type="CDD" id="cd06262">
    <property type="entry name" value="metallo-hydrolase-like_MBL-fold"/>
    <property type="match status" value="1"/>
</dbReference>
<evidence type="ECO:0000313" key="7">
    <source>
        <dbReference type="Proteomes" id="UP000295197"/>
    </source>
</evidence>
<evidence type="ECO:0000259" key="5">
    <source>
        <dbReference type="SMART" id="SM00849"/>
    </source>
</evidence>
<dbReference type="Gene3D" id="3.60.15.10">
    <property type="entry name" value="Ribonuclease Z/Hydroxyacylglutathione hydrolase-like"/>
    <property type="match status" value="1"/>
</dbReference>
<evidence type="ECO:0000256" key="3">
    <source>
        <dbReference type="ARBA" id="ARBA00022801"/>
    </source>
</evidence>
<dbReference type="GO" id="GO:0046872">
    <property type="term" value="F:metal ion binding"/>
    <property type="evidence" value="ECO:0007669"/>
    <property type="project" value="UniProtKB-KW"/>
</dbReference>
<dbReference type="PANTHER" id="PTHR46233:SF3">
    <property type="entry name" value="HYDROXYACYLGLUTATHIONE HYDROLASE GLOC"/>
    <property type="match status" value="1"/>
</dbReference>
<organism evidence="6 7">
    <name type="scientific">Sphingobacterium alimentarium</name>
    <dbReference type="NCBI Taxonomy" id="797292"/>
    <lineage>
        <taxon>Bacteria</taxon>
        <taxon>Pseudomonadati</taxon>
        <taxon>Bacteroidota</taxon>
        <taxon>Sphingobacteriia</taxon>
        <taxon>Sphingobacteriales</taxon>
        <taxon>Sphingobacteriaceae</taxon>
        <taxon>Sphingobacterium</taxon>
    </lineage>
</organism>
<dbReference type="InterPro" id="IPR001279">
    <property type="entry name" value="Metallo-B-lactamas"/>
</dbReference>
<dbReference type="AlphaFoldDB" id="A0A4R3W0B9"/>
<keyword evidence="3 6" id="KW-0378">Hydrolase</keyword>
<dbReference type="InterPro" id="IPR051453">
    <property type="entry name" value="MBL_Glyoxalase_II"/>
</dbReference>
<gene>
    <name evidence="6" type="ORF">EDC17_100779</name>
</gene>
<sequence>MLTIEIFTFNPYQENTLLLIDAATKHCIIIDPGMHNQQEQQYFKSYIEDNNLEPKLLLNTHCHIDHVLGNHFVYETWGLTPQFHEDEVPVLVAVENYAPQMGFRYDTSPIPQTFLQDKEIINFGNTKIEAILAPGHSPGHMCYYIADQNVLIGGDVLFRNSIGRTDLPGGNHQTLLNSIQERIYVLPEETEVFPGHGPSTTVGFEKKTNPFVKG</sequence>
<evidence type="ECO:0000313" key="6">
    <source>
        <dbReference type="EMBL" id="TCV18948.1"/>
    </source>
</evidence>
<dbReference type="SUPFAM" id="SSF56281">
    <property type="entry name" value="Metallo-hydrolase/oxidoreductase"/>
    <property type="match status" value="1"/>
</dbReference>
<dbReference type="GO" id="GO:0016787">
    <property type="term" value="F:hydrolase activity"/>
    <property type="evidence" value="ECO:0007669"/>
    <property type="project" value="UniProtKB-KW"/>
</dbReference>
<dbReference type="Pfam" id="PF00753">
    <property type="entry name" value="Lactamase_B"/>
    <property type="match status" value="1"/>
</dbReference>
<name>A0A4R3W0B9_9SPHI</name>
<comment type="cofactor">
    <cofactor evidence="1">
        <name>Zn(2+)</name>
        <dbReference type="ChEBI" id="CHEBI:29105"/>
    </cofactor>
</comment>
<dbReference type="PANTHER" id="PTHR46233">
    <property type="entry name" value="HYDROXYACYLGLUTATHIONE HYDROLASE GLOC"/>
    <property type="match status" value="1"/>
</dbReference>
<dbReference type="OrthoDB" id="9802248at2"/>
<dbReference type="RefSeq" id="WP_132776934.1">
    <property type="nucleotide sequence ID" value="NZ_SMBZ01000007.1"/>
</dbReference>
<evidence type="ECO:0000256" key="2">
    <source>
        <dbReference type="ARBA" id="ARBA00022723"/>
    </source>
</evidence>
<protein>
    <submittedName>
        <fullName evidence="6">Glyoxylase-like metal-dependent hydrolase (Beta-lactamase superfamily II)</fullName>
    </submittedName>
</protein>
<dbReference type="Proteomes" id="UP000295197">
    <property type="component" value="Unassembled WGS sequence"/>
</dbReference>